<proteinExistence type="predicted"/>
<dbReference type="EMBL" id="CACRXK020014866">
    <property type="protein sequence ID" value="CAB4027545.1"/>
    <property type="molecule type" value="Genomic_DNA"/>
</dbReference>
<dbReference type="CDD" id="cd09275">
    <property type="entry name" value="RNase_HI_RT_DIRS1"/>
    <property type="match status" value="1"/>
</dbReference>
<dbReference type="Proteomes" id="UP001152795">
    <property type="component" value="Unassembled WGS sequence"/>
</dbReference>
<accession>A0A7D9JDS7</accession>
<dbReference type="AlphaFoldDB" id="A0A7D9JDS7"/>
<dbReference type="SUPFAM" id="SSF53098">
    <property type="entry name" value="Ribonuclease H-like"/>
    <property type="match status" value="1"/>
</dbReference>
<gene>
    <name evidence="1" type="ORF">PACLA_8A050459</name>
</gene>
<protein>
    <submittedName>
        <fullName evidence="1">Integrase recombinase xerD-like</fullName>
    </submittedName>
</protein>
<name>A0A7D9JDS7_PARCT</name>
<dbReference type="Gene3D" id="3.30.420.10">
    <property type="entry name" value="Ribonuclease H-like superfamily/Ribonuclease H"/>
    <property type="match status" value="1"/>
</dbReference>
<comment type="caution">
    <text evidence="1">The sequence shown here is derived from an EMBL/GenBank/DDBJ whole genome shotgun (WGS) entry which is preliminary data.</text>
</comment>
<feature type="non-terminal residue" evidence="1">
    <location>
        <position position="206"/>
    </location>
</feature>
<dbReference type="GO" id="GO:0003676">
    <property type="term" value="F:nucleic acid binding"/>
    <property type="evidence" value="ECO:0007669"/>
    <property type="project" value="InterPro"/>
</dbReference>
<dbReference type="OrthoDB" id="5949486at2759"/>
<sequence>MAAGNVVRLMTRSAYRLINSTFSWQHNVLLDRMTTSELEFWFHNVLHLNSEQIWQDNEIPSKVVYSDASDRACGAILNIDEKVFHSNWTEEEQSKSSTWWELRTVLLALDAFTLNIHNRTIAWFTDNQNVVSIVSKGSRNSELHTMALHLFEVCLASHIHLEVKWVPREFNIQADSIGHILDYDDYTINDFVFTEFDKLWGPYTVD</sequence>
<organism evidence="1 2">
    <name type="scientific">Paramuricea clavata</name>
    <name type="common">Red gorgonian</name>
    <name type="synonym">Violescent sea-whip</name>
    <dbReference type="NCBI Taxonomy" id="317549"/>
    <lineage>
        <taxon>Eukaryota</taxon>
        <taxon>Metazoa</taxon>
        <taxon>Cnidaria</taxon>
        <taxon>Anthozoa</taxon>
        <taxon>Octocorallia</taxon>
        <taxon>Malacalcyonacea</taxon>
        <taxon>Plexauridae</taxon>
        <taxon>Paramuricea</taxon>
    </lineage>
</organism>
<dbReference type="InterPro" id="IPR012337">
    <property type="entry name" value="RNaseH-like_sf"/>
</dbReference>
<keyword evidence="2" id="KW-1185">Reference proteome</keyword>
<dbReference type="InterPro" id="IPR036397">
    <property type="entry name" value="RNaseH_sf"/>
</dbReference>
<evidence type="ECO:0000313" key="1">
    <source>
        <dbReference type="EMBL" id="CAB4027545.1"/>
    </source>
</evidence>
<dbReference type="PANTHER" id="PTHR33050">
    <property type="entry name" value="REVERSE TRANSCRIPTASE DOMAIN-CONTAINING PROTEIN"/>
    <property type="match status" value="1"/>
</dbReference>
<dbReference type="InterPro" id="IPR052055">
    <property type="entry name" value="Hepadnavirus_pol/RT"/>
</dbReference>
<evidence type="ECO:0000313" key="2">
    <source>
        <dbReference type="Proteomes" id="UP001152795"/>
    </source>
</evidence>
<reference evidence="1" key="1">
    <citation type="submission" date="2020-04" db="EMBL/GenBank/DDBJ databases">
        <authorList>
            <person name="Alioto T."/>
            <person name="Alioto T."/>
            <person name="Gomez Garrido J."/>
        </authorList>
    </citation>
    <scope>NUCLEOTIDE SEQUENCE</scope>
    <source>
        <strain evidence="1">A484AB</strain>
    </source>
</reference>
<dbReference type="PANTHER" id="PTHR33050:SF7">
    <property type="entry name" value="RIBONUCLEASE H"/>
    <property type="match status" value="1"/>
</dbReference>